<evidence type="ECO:0000256" key="2">
    <source>
        <dbReference type="ARBA" id="ARBA00022729"/>
    </source>
</evidence>
<dbReference type="GO" id="GO:0009166">
    <property type="term" value="P:nucleotide catabolic process"/>
    <property type="evidence" value="ECO:0007669"/>
    <property type="project" value="InterPro"/>
</dbReference>
<dbReference type="EMBL" id="CAMPGE010006325">
    <property type="protein sequence ID" value="CAI2365170.1"/>
    <property type="molecule type" value="Genomic_DNA"/>
</dbReference>
<dbReference type="Proteomes" id="UP001295684">
    <property type="component" value="Unassembled WGS sequence"/>
</dbReference>
<dbReference type="InterPro" id="IPR029052">
    <property type="entry name" value="Metallo-depent_PP-like"/>
</dbReference>
<feature type="domain" description="5'-Nucleotidase C-terminal" evidence="5">
    <location>
        <begin position="308"/>
        <end position="453"/>
    </location>
</feature>
<evidence type="ECO:0000259" key="5">
    <source>
        <dbReference type="Pfam" id="PF02872"/>
    </source>
</evidence>
<accession>A0AAD1U9Z9</accession>
<feature type="domain" description="Calcineurin-like phosphoesterase" evidence="4">
    <location>
        <begin position="7"/>
        <end position="211"/>
    </location>
</feature>
<dbReference type="SUPFAM" id="SSF56300">
    <property type="entry name" value="Metallo-dependent phosphatases"/>
    <property type="match status" value="1"/>
</dbReference>
<reference evidence="6" key="1">
    <citation type="submission" date="2023-07" db="EMBL/GenBank/DDBJ databases">
        <authorList>
            <consortium name="AG Swart"/>
            <person name="Singh M."/>
            <person name="Singh A."/>
            <person name="Seah K."/>
            <person name="Emmerich C."/>
        </authorList>
    </citation>
    <scope>NUCLEOTIDE SEQUENCE</scope>
    <source>
        <strain evidence="6">DP1</strain>
    </source>
</reference>
<proteinExistence type="inferred from homology"/>
<organism evidence="6 7">
    <name type="scientific">Euplotes crassus</name>
    <dbReference type="NCBI Taxonomy" id="5936"/>
    <lineage>
        <taxon>Eukaryota</taxon>
        <taxon>Sar</taxon>
        <taxon>Alveolata</taxon>
        <taxon>Ciliophora</taxon>
        <taxon>Intramacronucleata</taxon>
        <taxon>Spirotrichea</taxon>
        <taxon>Hypotrichia</taxon>
        <taxon>Euplotida</taxon>
        <taxon>Euplotidae</taxon>
        <taxon>Moneuplotes</taxon>
    </lineage>
</organism>
<comment type="similarity">
    <text evidence="1 3">Belongs to the 5'-nucleotidase family.</text>
</comment>
<keyword evidence="3" id="KW-0547">Nucleotide-binding</keyword>
<dbReference type="InterPro" id="IPR008334">
    <property type="entry name" value="5'-Nucleotdase_C"/>
</dbReference>
<dbReference type="Gene3D" id="3.90.780.10">
    <property type="entry name" value="5'-Nucleotidase, C-terminal domain"/>
    <property type="match status" value="1"/>
</dbReference>
<evidence type="ECO:0000313" key="7">
    <source>
        <dbReference type="Proteomes" id="UP001295684"/>
    </source>
</evidence>
<dbReference type="GO" id="GO:0000166">
    <property type="term" value="F:nucleotide binding"/>
    <property type="evidence" value="ECO:0007669"/>
    <property type="project" value="UniProtKB-KW"/>
</dbReference>
<dbReference type="InterPro" id="IPR036907">
    <property type="entry name" value="5'-Nucleotdase_C_sf"/>
</dbReference>
<keyword evidence="7" id="KW-1185">Reference proteome</keyword>
<sequence>MESERTMHILHFNDVYNLQPRKKEPIGGAARFLTATKPHMEKNPLVLFSGDIYSPSKLGQTMKGTQMLPFFERFKIDVACAGNHDLDYGVDRFIELKNKSDFPWLLTNVLDSHTNEPLGETLDHIILEHEGIKIGIIGLAESEWLDSIVSMEEDDYVYEDFIKSANKWCPKLREQGCELIIALTHMRMPNDKKLASKVPDLDIILGGHDHMSANININDIMLCKSGTDFREFSMIKIRMNCSEETLNSETHEDVINHKKKIIMSCEKTIITSEFEPEETLQAVADGFWEELNEKMDRPAGVTGVELDARFAEIRCRETNIANFVADVVRHATGTDCAIFNSGSFRMDSIIPKGVFKWKDIDTLFPIVDETLIIRVPGATLLEALENGVSEVPKLEGRFPAISGIRIKYDPERPKMDRIVDCTINGEPIHMKKLYSVTTKEFVYKGKDGYECLKDCELVADEEDLLSINMALINFLKLMVRKNNRWFSDKKGLVQKALDLVHNTEKDFETKDENGEDLRYQFYRIYPKVDGRITDLSQE</sequence>
<dbReference type="Gene3D" id="3.60.21.10">
    <property type="match status" value="1"/>
</dbReference>
<evidence type="ECO:0000313" key="6">
    <source>
        <dbReference type="EMBL" id="CAI2365170.1"/>
    </source>
</evidence>
<keyword evidence="2" id="KW-0732">Signal</keyword>
<dbReference type="InterPro" id="IPR006179">
    <property type="entry name" value="5_nucleotidase/apyrase"/>
</dbReference>
<comment type="caution">
    <text evidence="6">The sequence shown here is derived from an EMBL/GenBank/DDBJ whole genome shotgun (WGS) entry which is preliminary data.</text>
</comment>
<evidence type="ECO:0000256" key="1">
    <source>
        <dbReference type="ARBA" id="ARBA00006654"/>
    </source>
</evidence>
<name>A0AAD1U9Z9_EUPCR</name>
<dbReference type="PRINTS" id="PR01607">
    <property type="entry name" value="APYRASEFAMLY"/>
</dbReference>
<dbReference type="InterPro" id="IPR004843">
    <property type="entry name" value="Calcineurin-like_PHP"/>
</dbReference>
<dbReference type="Pfam" id="PF02872">
    <property type="entry name" value="5_nucleotid_C"/>
    <property type="match status" value="1"/>
</dbReference>
<dbReference type="AlphaFoldDB" id="A0AAD1U9Z9"/>
<keyword evidence="3" id="KW-0378">Hydrolase</keyword>
<dbReference type="SUPFAM" id="SSF55816">
    <property type="entry name" value="5'-nucleotidase (syn. UDP-sugar hydrolase), C-terminal domain"/>
    <property type="match status" value="1"/>
</dbReference>
<dbReference type="GO" id="GO:0016787">
    <property type="term" value="F:hydrolase activity"/>
    <property type="evidence" value="ECO:0007669"/>
    <property type="project" value="UniProtKB-KW"/>
</dbReference>
<evidence type="ECO:0000259" key="4">
    <source>
        <dbReference type="Pfam" id="PF00149"/>
    </source>
</evidence>
<evidence type="ECO:0008006" key="8">
    <source>
        <dbReference type="Google" id="ProtNLM"/>
    </source>
</evidence>
<protein>
    <recommendedName>
        <fullName evidence="8">Trifunctional nucleotide phosphoesterase protein YfkN</fullName>
    </recommendedName>
</protein>
<dbReference type="PANTHER" id="PTHR11575">
    <property type="entry name" value="5'-NUCLEOTIDASE-RELATED"/>
    <property type="match status" value="1"/>
</dbReference>
<dbReference type="PANTHER" id="PTHR11575:SF48">
    <property type="entry name" value="5'-NUCLEOTIDASE"/>
    <property type="match status" value="1"/>
</dbReference>
<gene>
    <name evidence="6" type="ORF">ECRASSUSDP1_LOCUS6520</name>
</gene>
<evidence type="ECO:0000256" key="3">
    <source>
        <dbReference type="RuleBase" id="RU362119"/>
    </source>
</evidence>
<dbReference type="Pfam" id="PF00149">
    <property type="entry name" value="Metallophos"/>
    <property type="match status" value="1"/>
</dbReference>